<keyword evidence="1" id="KW-0732">Signal</keyword>
<sequence length="106" mass="10576">MKKLALTASAVMLLSGPASADALFSFGLNLALGGGGGFGATAGLWSTDQTDSIAGGLTGTYYLDTGLSGIGANVGYVSDGWVGSFGYDFLRAEPTVGLNIANTDDD</sequence>
<dbReference type="EMBL" id="JAVRHL010000002">
    <property type="protein sequence ID" value="MDT0682443.1"/>
    <property type="molecule type" value="Genomic_DNA"/>
</dbReference>
<reference evidence="2 3" key="1">
    <citation type="submission" date="2023-09" db="EMBL/GenBank/DDBJ databases">
        <authorList>
            <person name="Rey-Velasco X."/>
        </authorList>
    </citation>
    <scope>NUCLEOTIDE SEQUENCE [LARGE SCALE GENOMIC DNA]</scope>
    <source>
        <strain evidence="2 3">F158</strain>
    </source>
</reference>
<evidence type="ECO:0000256" key="1">
    <source>
        <dbReference type="SAM" id="SignalP"/>
    </source>
</evidence>
<dbReference type="RefSeq" id="WP_311690194.1">
    <property type="nucleotide sequence ID" value="NZ_JAVRHL010000002.1"/>
</dbReference>
<comment type="caution">
    <text evidence="2">The sequence shown here is derived from an EMBL/GenBank/DDBJ whole genome shotgun (WGS) entry which is preliminary data.</text>
</comment>
<gene>
    <name evidence="2" type="ORF">RM543_07095</name>
</gene>
<accession>A0ABU3DFE6</accession>
<dbReference type="Proteomes" id="UP001265259">
    <property type="component" value="Unassembled WGS sequence"/>
</dbReference>
<feature type="chain" id="PRO_5046157741" description="Outer membrane protein beta-barrel domain-containing protein" evidence="1">
    <location>
        <begin position="21"/>
        <end position="106"/>
    </location>
</feature>
<evidence type="ECO:0000313" key="2">
    <source>
        <dbReference type="EMBL" id="MDT0682443.1"/>
    </source>
</evidence>
<proteinExistence type="predicted"/>
<keyword evidence="3" id="KW-1185">Reference proteome</keyword>
<feature type="signal peptide" evidence="1">
    <location>
        <begin position="1"/>
        <end position="20"/>
    </location>
</feature>
<evidence type="ECO:0008006" key="4">
    <source>
        <dbReference type="Google" id="ProtNLM"/>
    </source>
</evidence>
<evidence type="ECO:0000313" key="3">
    <source>
        <dbReference type="Proteomes" id="UP001265259"/>
    </source>
</evidence>
<organism evidence="2 3">
    <name type="scientific">Tropicimonas omnivorans</name>
    <dbReference type="NCBI Taxonomy" id="3075590"/>
    <lineage>
        <taxon>Bacteria</taxon>
        <taxon>Pseudomonadati</taxon>
        <taxon>Pseudomonadota</taxon>
        <taxon>Alphaproteobacteria</taxon>
        <taxon>Rhodobacterales</taxon>
        <taxon>Roseobacteraceae</taxon>
        <taxon>Tropicimonas</taxon>
    </lineage>
</organism>
<name>A0ABU3DFE6_9RHOB</name>
<protein>
    <recommendedName>
        <fullName evidence="4">Outer membrane protein beta-barrel domain-containing protein</fullName>
    </recommendedName>
</protein>